<proteinExistence type="predicted"/>
<dbReference type="Proteomes" id="UP000324800">
    <property type="component" value="Unassembled WGS sequence"/>
</dbReference>
<evidence type="ECO:0000313" key="1">
    <source>
        <dbReference type="EMBL" id="KAA6365053.1"/>
    </source>
</evidence>
<name>A0A5J4U446_9EUKA</name>
<sequence>MIYINSGKTALNSFSAIGITLYDESLISYSITGNLNIEGCIFTNIQNTITNGNGGVINGRFSSTSGSILIKGTDKTSFTSCTVPSDSGLGGIIYIDIQTGGELKYDLTSASYFTESVSIDNSQFDNILRTTSDDTISQVGGTIEATIGGSSGQLTILKTKFSLYLSQQSQQAGGISLTIKEQRTVSVSQTSFIQCESDLGSGINAQILSG</sequence>
<organism evidence="1 2">
    <name type="scientific">Streblomastix strix</name>
    <dbReference type="NCBI Taxonomy" id="222440"/>
    <lineage>
        <taxon>Eukaryota</taxon>
        <taxon>Metamonada</taxon>
        <taxon>Preaxostyla</taxon>
        <taxon>Oxymonadida</taxon>
        <taxon>Streblomastigidae</taxon>
        <taxon>Streblomastix</taxon>
    </lineage>
</organism>
<comment type="caution">
    <text evidence="1">The sequence shown here is derived from an EMBL/GenBank/DDBJ whole genome shotgun (WGS) entry which is preliminary data.</text>
</comment>
<protein>
    <submittedName>
        <fullName evidence="1">Uncharacterized protein</fullName>
    </submittedName>
</protein>
<gene>
    <name evidence="1" type="ORF">EZS28_039420</name>
</gene>
<dbReference type="EMBL" id="SNRW01020908">
    <property type="protein sequence ID" value="KAA6365053.1"/>
    <property type="molecule type" value="Genomic_DNA"/>
</dbReference>
<reference evidence="1 2" key="1">
    <citation type="submission" date="2019-03" db="EMBL/GenBank/DDBJ databases">
        <title>Single cell metagenomics reveals metabolic interactions within the superorganism composed of flagellate Streblomastix strix and complex community of Bacteroidetes bacteria on its surface.</title>
        <authorList>
            <person name="Treitli S.C."/>
            <person name="Kolisko M."/>
            <person name="Husnik F."/>
            <person name="Keeling P."/>
            <person name="Hampl V."/>
        </authorList>
    </citation>
    <scope>NUCLEOTIDE SEQUENCE [LARGE SCALE GENOMIC DNA]</scope>
    <source>
        <strain evidence="1">ST1C</strain>
    </source>
</reference>
<evidence type="ECO:0000313" key="2">
    <source>
        <dbReference type="Proteomes" id="UP000324800"/>
    </source>
</evidence>
<dbReference type="AlphaFoldDB" id="A0A5J4U446"/>
<accession>A0A5J4U446</accession>